<comment type="caution">
    <text evidence="1">The sequence shown here is derived from an EMBL/GenBank/DDBJ whole genome shotgun (WGS) entry which is preliminary data.</text>
</comment>
<dbReference type="OrthoDB" id="7024294at2"/>
<dbReference type="EMBL" id="QLLR01000039">
    <property type="protein sequence ID" value="RAJ22383.1"/>
    <property type="molecule type" value="Genomic_DNA"/>
</dbReference>
<protein>
    <submittedName>
        <fullName evidence="1">Uncharacterized protein</fullName>
    </submittedName>
</protein>
<evidence type="ECO:0000313" key="1">
    <source>
        <dbReference type="EMBL" id="RAJ22383.1"/>
    </source>
</evidence>
<accession>A0A327S473</accession>
<sequence length="144" mass="16453">MKQYAKVPEFKGMATLSDEFYYTSDDQNPKFAQNFKLKYFQQVEKLSYDHSIGGGSPSYSTTGWAGRVFFDLPINKGILKLRYDGIIKETGTSGDNKTRYYRSHGEGASVSPFNLNLYTNSRLDFAIYSTSSRYIYLIKPKKKG</sequence>
<evidence type="ECO:0000313" key="2">
    <source>
        <dbReference type="Proteomes" id="UP000249754"/>
    </source>
</evidence>
<dbReference type="RefSeq" id="WP_111636153.1">
    <property type="nucleotide sequence ID" value="NZ_QLLR01000039.1"/>
</dbReference>
<proteinExistence type="predicted"/>
<gene>
    <name evidence="1" type="ORF">LY11_04848</name>
</gene>
<dbReference type="Proteomes" id="UP000249754">
    <property type="component" value="Unassembled WGS sequence"/>
</dbReference>
<name>A0A327S473_9SPHI</name>
<organism evidence="1 2">
    <name type="scientific">Pedobacter cryoconitis</name>
    <dbReference type="NCBI Taxonomy" id="188932"/>
    <lineage>
        <taxon>Bacteria</taxon>
        <taxon>Pseudomonadati</taxon>
        <taxon>Bacteroidota</taxon>
        <taxon>Sphingobacteriia</taxon>
        <taxon>Sphingobacteriales</taxon>
        <taxon>Sphingobacteriaceae</taxon>
        <taxon>Pedobacter</taxon>
    </lineage>
</organism>
<reference evidence="1 2" key="1">
    <citation type="submission" date="2018-06" db="EMBL/GenBank/DDBJ databases">
        <title>Genomic Encyclopedia of Archaeal and Bacterial Type Strains, Phase II (KMG-II): from individual species to whole genera.</title>
        <authorList>
            <person name="Goeker M."/>
        </authorList>
    </citation>
    <scope>NUCLEOTIDE SEQUENCE [LARGE SCALE GENOMIC DNA]</scope>
    <source>
        <strain evidence="1 2">DSM 14825</strain>
    </source>
</reference>
<dbReference type="AlphaFoldDB" id="A0A327S473"/>